<dbReference type="InterPro" id="IPR029061">
    <property type="entry name" value="THDP-binding"/>
</dbReference>
<dbReference type="GO" id="GO:0009099">
    <property type="term" value="P:L-valine biosynthetic process"/>
    <property type="evidence" value="ECO:0007669"/>
    <property type="project" value="UniProtKB-UniPathway"/>
</dbReference>
<dbReference type="FunFam" id="3.40.50.1220:FF:000008">
    <property type="entry name" value="Acetolactate synthase"/>
    <property type="match status" value="1"/>
</dbReference>
<dbReference type="GO" id="GO:0005948">
    <property type="term" value="C:acetolactate synthase complex"/>
    <property type="evidence" value="ECO:0007669"/>
    <property type="project" value="TreeGrafter"/>
</dbReference>
<name>A0A5C6V637_9BURK</name>
<dbReference type="InterPro" id="IPR012000">
    <property type="entry name" value="Thiamin_PyroP_enz_cen_dom"/>
</dbReference>
<dbReference type="SUPFAM" id="SSF52467">
    <property type="entry name" value="DHS-like NAD/FAD-binding domain"/>
    <property type="match status" value="1"/>
</dbReference>
<evidence type="ECO:0000313" key="17">
    <source>
        <dbReference type="Proteomes" id="UP000321776"/>
    </source>
</evidence>
<dbReference type="Pfam" id="PF00205">
    <property type="entry name" value="TPP_enzyme_M"/>
    <property type="match status" value="1"/>
</dbReference>
<dbReference type="InterPro" id="IPR045229">
    <property type="entry name" value="TPP_enz"/>
</dbReference>
<accession>A0A5C6V637</accession>
<evidence type="ECO:0000256" key="10">
    <source>
        <dbReference type="ARBA" id="ARBA00023304"/>
    </source>
</evidence>
<evidence type="ECO:0000259" key="12">
    <source>
        <dbReference type="Pfam" id="PF00205"/>
    </source>
</evidence>
<comment type="pathway">
    <text evidence="2 11">Amino-acid biosynthesis; L-valine biosynthesis; L-valine from pyruvate: step 1/4.</text>
</comment>
<dbReference type="UniPathway" id="UPA00047">
    <property type="reaction ID" value="UER00055"/>
</dbReference>
<comment type="similarity">
    <text evidence="3 11">Belongs to the TPP enzyme family.</text>
</comment>
<dbReference type="PROSITE" id="PS00187">
    <property type="entry name" value="TPP_ENZYMES"/>
    <property type="match status" value="1"/>
</dbReference>
<reference evidence="16 17" key="1">
    <citation type="journal article" date="2018" name="Int. J. Syst. Evol. Microbiol.">
        <title>Paraburkholderia azotifigens sp. nov., a nitrogen-fixing bacterium isolated from paddy soil.</title>
        <authorList>
            <person name="Choi G.M."/>
            <person name="Im W.T."/>
        </authorList>
    </citation>
    <scope>NUCLEOTIDE SEQUENCE [LARGE SCALE GENOMIC DNA]</scope>
    <source>
        <strain evidence="16 17">NF 2-5-3</strain>
    </source>
</reference>
<evidence type="ECO:0000256" key="11">
    <source>
        <dbReference type="RuleBase" id="RU003591"/>
    </source>
</evidence>
<comment type="pathway">
    <text evidence="1 11">Amino-acid biosynthesis; L-isoleucine biosynthesis; L-isoleucine from 2-oxobutanoate: step 1/4.</text>
</comment>
<evidence type="ECO:0000256" key="1">
    <source>
        <dbReference type="ARBA" id="ARBA00004974"/>
    </source>
</evidence>
<evidence type="ECO:0000256" key="5">
    <source>
        <dbReference type="ARBA" id="ARBA00022605"/>
    </source>
</evidence>
<comment type="cofactor">
    <cofactor evidence="11">
        <name>thiamine diphosphate</name>
        <dbReference type="ChEBI" id="CHEBI:58937"/>
    </cofactor>
    <text evidence="11">Binds 1 thiamine pyrophosphate per subunit.</text>
</comment>
<evidence type="ECO:0000256" key="8">
    <source>
        <dbReference type="ARBA" id="ARBA00022842"/>
    </source>
</evidence>
<evidence type="ECO:0000313" key="16">
    <source>
        <dbReference type="EMBL" id="TXC80230.1"/>
    </source>
</evidence>
<dbReference type="NCBIfam" id="TIGR00118">
    <property type="entry name" value="acolac_lg"/>
    <property type="match status" value="1"/>
</dbReference>
<comment type="caution">
    <text evidence="16">The sequence shown here is derived from an EMBL/GenBank/DDBJ whole genome shotgun (WGS) entry which is preliminary data.</text>
</comment>
<dbReference type="Proteomes" id="UP001481677">
    <property type="component" value="Unassembled WGS sequence"/>
</dbReference>
<dbReference type="SUPFAM" id="SSF52518">
    <property type="entry name" value="Thiamin diphosphate-binding fold (THDP-binding)"/>
    <property type="match status" value="2"/>
</dbReference>
<dbReference type="FunFam" id="3.40.50.970:FF:000007">
    <property type="entry name" value="Acetolactate synthase"/>
    <property type="match status" value="1"/>
</dbReference>
<keyword evidence="5 11" id="KW-0028">Amino-acid biosynthesis</keyword>
<evidence type="ECO:0000256" key="7">
    <source>
        <dbReference type="ARBA" id="ARBA00022723"/>
    </source>
</evidence>
<keyword evidence="18" id="KW-1185">Reference proteome</keyword>
<keyword evidence="10 11" id="KW-0100">Branched-chain amino acid biosynthesis</keyword>
<feature type="domain" description="Thiamine pyrophosphate enzyme TPP-binding" evidence="13">
    <location>
        <begin position="422"/>
        <end position="572"/>
    </location>
</feature>
<dbReference type="GO" id="GO:0050660">
    <property type="term" value="F:flavin adenine dinucleotide binding"/>
    <property type="evidence" value="ECO:0007669"/>
    <property type="project" value="InterPro"/>
</dbReference>
<dbReference type="Pfam" id="PF02776">
    <property type="entry name" value="TPP_enzyme_N"/>
    <property type="match status" value="1"/>
</dbReference>
<gene>
    <name evidence="16" type="primary">ilvB</name>
    <name evidence="16" type="ORF">FRZ40_38705</name>
    <name evidence="15" type="ORF">V4C56_37640</name>
</gene>
<dbReference type="CDD" id="cd02015">
    <property type="entry name" value="TPP_AHAS"/>
    <property type="match status" value="1"/>
</dbReference>
<keyword evidence="7 11" id="KW-0479">Metal-binding</keyword>
<comment type="cofactor">
    <cofactor evidence="11">
        <name>Mg(2+)</name>
        <dbReference type="ChEBI" id="CHEBI:18420"/>
    </cofactor>
    <text evidence="11">Binds 1 Mg(2+) ion per subunit.</text>
</comment>
<feature type="domain" description="Thiamine pyrophosphate enzyme N-terminal TPP-binding" evidence="14">
    <location>
        <begin position="22"/>
        <end position="142"/>
    </location>
</feature>
<reference evidence="15 18" key="3">
    <citation type="submission" date="2024-01" db="EMBL/GenBank/DDBJ databases">
        <title>The diversity of rhizobia nodulating Mimosa spp. in eleven states of Brazil covering several biomes is determined by host plant, location, and edaphic factors.</title>
        <authorList>
            <person name="Rouws L."/>
            <person name="Barauna A."/>
            <person name="Beukes C."/>
            <person name="De Faria S.M."/>
            <person name="Gross E."/>
            <person name="Dos Reis Junior F.B."/>
            <person name="Simon M."/>
            <person name="Maluk M."/>
            <person name="Odee D.W."/>
            <person name="Kenicer G."/>
            <person name="Young J.P.W."/>
            <person name="Reis V.M."/>
            <person name="Zilli J."/>
            <person name="James E.K."/>
        </authorList>
    </citation>
    <scope>NUCLEOTIDE SEQUENCE [LARGE SCALE GENOMIC DNA]</scope>
    <source>
        <strain evidence="15 18">JPY530</strain>
    </source>
</reference>
<dbReference type="GO" id="GO:0003984">
    <property type="term" value="F:acetolactate synthase activity"/>
    <property type="evidence" value="ECO:0007669"/>
    <property type="project" value="UniProtKB-EC"/>
</dbReference>
<reference evidence="16" key="2">
    <citation type="submission" date="2019-08" db="EMBL/GenBank/DDBJ databases">
        <authorList>
            <person name="Im W.-T."/>
        </authorList>
    </citation>
    <scope>NUCLEOTIDE SEQUENCE</scope>
    <source>
        <strain evidence="16">NF 2-5-3</strain>
    </source>
</reference>
<dbReference type="AlphaFoldDB" id="A0A5C6V637"/>
<dbReference type="InterPro" id="IPR039368">
    <property type="entry name" value="AHAS_TPP"/>
</dbReference>
<dbReference type="EMBL" id="VOQS01000005">
    <property type="protein sequence ID" value="TXC80230.1"/>
    <property type="molecule type" value="Genomic_DNA"/>
</dbReference>
<evidence type="ECO:0000256" key="6">
    <source>
        <dbReference type="ARBA" id="ARBA00022679"/>
    </source>
</evidence>
<dbReference type="PANTHER" id="PTHR18968:SF13">
    <property type="entry name" value="ACETOLACTATE SYNTHASE CATALYTIC SUBUNIT, MITOCHONDRIAL"/>
    <property type="match status" value="1"/>
</dbReference>
<dbReference type="InterPro" id="IPR000399">
    <property type="entry name" value="TPP-bd_CS"/>
</dbReference>
<dbReference type="InterPro" id="IPR011766">
    <property type="entry name" value="TPP_enzyme_TPP-bd"/>
</dbReference>
<evidence type="ECO:0000259" key="13">
    <source>
        <dbReference type="Pfam" id="PF02775"/>
    </source>
</evidence>
<dbReference type="Gene3D" id="3.40.50.970">
    <property type="match status" value="2"/>
</dbReference>
<dbReference type="CDD" id="cd07035">
    <property type="entry name" value="TPP_PYR_POX_like"/>
    <property type="match status" value="1"/>
</dbReference>
<dbReference type="RefSeq" id="WP_147237750.1">
    <property type="nucleotide sequence ID" value="NZ_JAZHFZ010000046.1"/>
</dbReference>
<dbReference type="Pfam" id="PF02775">
    <property type="entry name" value="TPP_enzyme_C"/>
    <property type="match status" value="1"/>
</dbReference>
<evidence type="ECO:0000313" key="15">
    <source>
        <dbReference type="EMBL" id="MEM5345335.1"/>
    </source>
</evidence>
<feature type="domain" description="Thiamine pyrophosphate enzyme central" evidence="12">
    <location>
        <begin position="231"/>
        <end position="365"/>
    </location>
</feature>
<dbReference type="InterPro" id="IPR012001">
    <property type="entry name" value="Thiamin_PyroP_enz_TPP-bd_dom"/>
</dbReference>
<keyword evidence="8 11" id="KW-0460">Magnesium</keyword>
<proteinExistence type="inferred from homology"/>
<dbReference type="Gene3D" id="3.40.50.1220">
    <property type="entry name" value="TPP-binding domain"/>
    <property type="match status" value="1"/>
</dbReference>
<dbReference type="InterPro" id="IPR029035">
    <property type="entry name" value="DHS-like_NAD/FAD-binding_dom"/>
</dbReference>
<keyword evidence="9 11" id="KW-0786">Thiamine pyrophosphate</keyword>
<protein>
    <recommendedName>
        <fullName evidence="4 11">Acetolactate synthase</fullName>
        <ecNumber evidence="4 11">2.2.1.6</ecNumber>
    </recommendedName>
</protein>
<dbReference type="PANTHER" id="PTHR18968">
    <property type="entry name" value="THIAMINE PYROPHOSPHATE ENZYMES"/>
    <property type="match status" value="1"/>
</dbReference>
<sequence length="622" mass="67109">MTQNPNVAPQVLAKREHAGERMSGADIILRVLSEQGVDTLFGYSGGAILPTYDAVFRFNELNESNPEHQIRFVVPANEQAAGFMAAGYARASGKVGVFMVTSGPGATNAVTPIADCNGDSIPVVLICGQVPRAAIGSDAFQEAPVFNIMSSCAKQVFLVTDPEKLEQTLRTAFEVARTGRPGPVVVDVPKDIQNWTGTYEGHGTLQFRGYSDRLRMVAKGARLGDDKRAAFFDLLAQSRRPLLYVGGGVIAAGATAGLLQFAERYRIPVVTTLMGLGAIPVKHELSLGMLGMHGSACANYAVEDCDFLIALGARFDDRVAGGRPEAFAPNARYVAHIDIDEAEINKVKRAHWTHVGDAGNALRSLMESDSNVQAPSDWLEQIQELKRVYGMNYDRNSPVIQPQYVIERLSDMTGGRAIVSTGVGQHQMWAAQFFDFVEPRSFLTSGSMGTMGFGLPAAIGAQFARPDALVIDIDGDGSIRMNVGELETASTYGVPVKVLLLNNVGDGMIRQWQHLYYEGRLFVSDKTLHRKDFVMAAQADGFGFARRVEAVDELDDALSAFLSFDGPAFLEVMIDQNADVYPMVGPGQSYATMITGPFIPSRTGQQASSGKGAARLPAADMF</sequence>
<organism evidence="16 17">
    <name type="scientific">Paraburkholderia azotifigens</name>
    <dbReference type="NCBI Taxonomy" id="2057004"/>
    <lineage>
        <taxon>Bacteria</taxon>
        <taxon>Pseudomonadati</taxon>
        <taxon>Pseudomonadota</taxon>
        <taxon>Betaproteobacteria</taxon>
        <taxon>Burkholderiales</taxon>
        <taxon>Burkholderiaceae</taxon>
        <taxon>Paraburkholderia</taxon>
    </lineage>
</organism>
<dbReference type="InterPro" id="IPR012846">
    <property type="entry name" value="Acetolactate_synth_lsu"/>
</dbReference>
<dbReference type="EMBL" id="JAZHGA010000045">
    <property type="protein sequence ID" value="MEM5345335.1"/>
    <property type="molecule type" value="Genomic_DNA"/>
</dbReference>
<keyword evidence="6 11" id="KW-0808">Transferase</keyword>
<evidence type="ECO:0000256" key="9">
    <source>
        <dbReference type="ARBA" id="ARBA00023052"/>
    </source>
</evidence>
<dbReference type="EC" id="2.2.1.6" evidence="4 11"/>
<evidence type="ECO:0000256" key="3">
    <source>
        <dbReference type="ARBA" id="ARBA00007812"/>
    </source>
</evidence>
<evidence type="ECO:0000313" key="18">
    <source>
        <dbReference type="Proteomes" id="UP001481677"/>
    </source>
</evidence>
<dbReference type="GO" id="GO:0009097">
    <property type="term" value="P:isoleucine biosynthetic process"/>
    <property type="evidence" value="ECO:0007669"/>
    <property type="project" value="UniProtKB-UniPathway"/>
</dbReference>
<dbReference type="GO" id="GO:0000287">
    <property type="term" value="F:magnesium ion binding"/>
    <property type="evidence" value="ECO:0007669"/>
    <property type="project" value="UniProtKB-UniRule"/>
</dbReference>
<evidence type="ECO:0000256" key="2">
    <source>
        <dbReference type="ARBA" id="ARBA00005025"/>
    </source>
</evidence>
<evidence type="ECO:0000259" key="14">
    <source>
        <dbReference type="Pfam" id="PF02776"/>
    </source>
</evidence>
<dbReference type="UniPathway" id="UPA00049">
    <property type="reaction ID" value="UER00059"/>
</dbReference>
<evidence type="ECO:0000256" key="4">
    <source>
        <dbReference type="ARBA" id="ARBA00013145"/>
    </source>
</evidence>
<dbReference type="GO" id="GO:0030976">
    <property type="term" value="F:thiamine pyrophosphate binding"/>
    <property type="evidence" value="ECO:0007669"/>
    <property type="project" value="UniProtKB-UniRule"/>
</dbReference>
<comment type="catalytic activity">
    <reaction evidence="11">
        <text>2 pyruvate + H(+) = (2S)-2-acetolactate + CO2</text>
        <dbReference type="Rhea" id="RHEA:25249"/>
        <dbReference type="ChEBI" id="CHEBI:15361"/>
        <dbReference type="ChEBI" id="CHEBI:15378"/>
        <dbReference type="ChEBI" id="CHEBI:16526"/>
        <dbReference type="ChEBI" id="CHEBI:58476"/>
        <dbReference type="EC" id="2.2.1.6"/>
    </reaction>
</comment>
<dbReference type="Proteomes" id="UP000321776">
    <property type="component" value="Unassembled WGS sequence"/>
</dbReference>